<protein>
    <recommendedName>
        <fullName evidence="1">Prolyl 4-hydroxylase alpha subunit Fe(2+) 2OG dioxygenase domain-containing protein</fullName>
    </recommendedName>
</protein>
<name>A0A094X4H5_9BACT</name>
<proteinExistence type="predicted"/>
<evidence type="ECO:0000259" key="1">
    <source>
        <dbReference type="Pfam" id="PF13640"/>
    </source>
</evidence>
<sequence length="273" mass="31450">MLGSKNWIDFKNIEESFENFSDQKPFPHCIVDNFLNEDLFNKLEEEFLPFDSPRWFVYDNLVEKKKALNDWNAFPPATYQFFQSMLAEGFVEKLSKLVGTKLYPDPGLHGGGWHIHGPGGNLNPHLDYVIHPKLGLQRKINLIIYVQRDLMDEHGGHLGLWEHNPLENSPGKLFREIQPKRNRAVFFDASMNSWHGLSRPLVEKAGVFRKSYAIYYLCRPALTTENRGRALFAPRNTQIKSKELDSLISLRANLEESGKVYRQLPPIGPNLGD</sequence>
<feature type="domain" description="Prolyl 4-hydroxylase alpha subunit Fe(2+) 2OG dioxygenase" evidence="1">
    <location>
        <begin position="114"/>
        <end position="202"/>
    </location>
</feature>
<dbReference type="Pfam" id="PF13640">
    <property type="entry name" value="2OG-FeII_Oxy_3"/>
    <property type="match status" value="1"/>
</dbReference>
<accession>A0A094X4H5</accession>
<comment type="caution">
    <text evidence="2">The sequence shown here is derived from an EMBL/GenBank/DDBJ whole genome shotgun (WGS) entry which is preliminary data.</text>
</comment>
<dbReference type="AlphaFoldDB" id="A0A094X4H5"/>
<gene>
    <name evidence="2" type="ORF">LptCag_0087</name>
</gene>
<reference evidence="2 3" key="1">
    <citation type="submission" date="2014-06" db="EMBL/GenBank/DDBJ databases">
        <title>Draft genome sequence of iron oxidizing acidophile Leptospirillum ferriphilum DSM14647.</title>
        <authorList>
            <person name="Cardenas J.P."/>
            <person name="Lazcano M."/>
            <person name="Ossandon F.J."/>
            <person name="Corbett M."/>
            <person name="Holmes D.S."/>
            <person name="Watkin E."/>
        </authorList>
    </citation>
    <scope>NUCLEOTIDE SEQUENCE [LARGE SCALE GENOMIC DNA]</scope>
    <source>
        <strain evidence="2 3">DSM 14647</strain>
    </source>
</reference>
<dbReference type="EMBL" id="JPGK01000006">
    <property type="protein sequence ID" value="KGA93474.1"/>
    <property type="molecule type" value="Genomic_DNA"/>
</dbReference>
<organism evidence="2 3">
    <name type="scientific">Leptospirillum ferriphilum</name>
    <dbReference type="NCBI Taxonomy" id="178606"/>
    <lineage>
        <taxon>Bacteria</taxon>
        <taxon>Pseudomonadati</taxon>
        <taxon>Nitrospirota</taxon>
        <taxon>Nitrospiria</taxon>
        <taxon>Nitrospirales</taxon>
        <taxon>Nitrospiraceae</taxon>
        <taxon>Leptospirillum</taxon>
    </lineage>
</organism>
<dbReference type="Proteomes" id="UP000029452">
    <property type="component" value="Unassembled WGS sequence"/>
</dbReference>
<dbReference type="Gene3D" id="2.60.120.620">
    <property type="entry name" value="q2cbj1_9rhob like domain"/>
    <property type="match status" value="1"/>
</dbReference>
<evidence type="ECO:0000313" key="2">
    <source>
        <dbReference type="EMBL" id="KGA93474.1"/>
    </source>
</evidence>
<dbReference type="InterPro" id="IPR044862">
    <property type="entry name" value="Pro_4_hyd_alph_FE2OG_OXY"/>
</dbReference>
<evidence type="ECO:0000313" key="3">
    <source>
        <dbReference type="Proteomes" id="UP000029452"/>
    </source>
</evidence>
<dbReference type="PATRIC" id="fig|178606.4.peg.1685"/>